<proteinExistence type="predicted"/>
<protein>
    <submittedName>
        <fullName evidence="1">Uncharacterized protein</fullName>
    </submittedName>
</protein>
<sequence>MEEHSMTQTVAEPTAGLRVGDLVEVRSAAEILATLDEHGELDNLPFMPEMLEFCGKQLTVHKVANKVCDPYGRTGMHRMTETVHLTGARCAGSSHGGCQTACSLYWKQAWLKRVEPGTPPGSSSGAPTPADGTRIDLELLEINTRKPPLESGRERYSCQSTEMMRAAPACLPFRDVRQYVEDVQVGNATVRASLLAFFFVMFNRLQALSKRLLPAAMLFRGGSEWGFVRGRAVGKTPVAHLDLQPGELVRIKSKEQIELTLNEHRLNRGMGFEEEAARFCGRTARVKARITRCLDETTGELVVMKTPAIVLEDVVCEGVYHANCPREYVSFWREIWFERV</sequence>
<dbReference type="AlphaFoldDB" id="A0ABC9YS67"/>
<evidence type="ECO:0000313" key="1">
    <source>
        <dbReference type="EMBL" id="GAP28269.1"/>
    </source>
</evidence>
<accession>A0ABC9YS67</accession>
<name>A0ABC9YS67_9NOCA</name>
<dbReference type="Proteomes" id="UP000037179">
    <property type="component" value="Unassembled WGS sequence"/>
</dbReference>
<dbReference type="EMBL" id="BBYQ01000031">
    <property type="protein sequence ID" value="GAP28269.1"/>
    <property type="molecule type" value="Genomic_DNA"/>
</dbReference>
<keyword evidence="2" id="KW-1185">Reference proteome</keyword>
<reference evidence="1 2" key="2">
    <citation type="journal article" date="2016" name="Genome Announc.">
        <title>Draft Genome Sequence of Erythromycin- and Oxytetracycline-Sensitive Nocardia seriolae Strain U-1 (NBRC 110359).</title>
        <authorList>
            <person name="Imajoh M."/>
            <person name="Sukeda M."/>
            <person name="Shimizu M."/>
            <person name="Yamane J."/>
            <person name="Ohnishi K."/>
            <person name="Oshima S."/>
        </authorList>
    </citation>
    <scope>NUCLEOTIDE SEQUENCE [LARGE SCALE GENOMIC DNA]</scope>
    <source>
        <strain evidence="1 2">U-1</strain>
    </source>
</reference>
<gene>
    <name evidence="1" type="ORF">NSK11_contig00031-0034</name>
</gene>
<evidence type="ECO:0000313" key="2">
    <source>
        <dbReference type="Proteomes" id="UP000037179"/>
    </source>
</evidence>
<organism evidence="1 2">
    <name type="scientific">Nocardia seriolae</name>
    <dbReference type="NCBI Taxonomy" id="37332"/>
    <lineage>
        <taxon>Bacteria</taxon>
        <taxon>Bacillati</taxon>
        <taxon>Actinomycetota</taxon>
        <taxon>Actinomycetes</taxon>
        <taxon>Mycobacteriales</taxon>
        <taxon>Nocardiaceae</taxon>
        <taxon>Nocardia</taxon>
    </lineage>
</organism>
<reference evidence="2" key="1">
    <citation type="submission" date="2015-07" db="EMBL/GenBank/DDBJ databases">
        <title>Nocardia seriolae U-1 whole genome shotgun sequence.</title>
        <authorList>
            <person name="Imajoh M."/>
            <person name="Fukumoto Y."/>
            <person name="Sukeda M."/>
            <person name="Yamane J."/>
            <person name="Yamasaki K."/>
            <person name="Shimizu M."/>
            <person name="Ohnishi K."/>
            <person name="Oshima S."/>
        </authorList>
    </citation>
    <scope>NUCLEOTIDE SEQUENCE [LARGE SCALE GENOMIC DNA]</scope>
    <source>
        <strain evidence="2">U-1</strain>
    </source>
</reference>
<comment type="caution">
    <text evidence="1">The sequence shown here is derived from an EMBL/GenBank/DDBJ whole genome shotgun (WGS) entry which is preliminary data.</text>
</comment>